<dbReference type="Gene3D" id="3.80.10.10">
    <property type="entry name" value="Ribonuclease Inhibitor"/>
    <property type="match status" value="1"/>
</dbReference>
<dbReference type="InterPro" id="IPR001810">
    <property type="entry name" value="F-box_dom"/>
</dbReference>
<feature type="domain" description="F-box" evidence="2">
    <location>
        <begin position="44"/>
        <end position="91"/>
    </location>
</feature>
<sequence length="351" mass="42379">MSERSLRYIKKSDFGGMRSRRGKRKPNQLYVFDITTQWLDFPRGPHFNKLPGQLILEIFKYLSVCELLRKVSLVCKYWYNLCRDRNLWTSLTWNGTQKTLGYLLQLTKYQVHELVLTNLRNSSDNALSCLLKKCMHLKCLKLPKRACRELFERELPRTKIFGENQGADFFVMDHDRLPSDLYFEYSRRRIGNCRLSRNHLFENVIHPRTLSDYLRFFLCDVPDSVRASLHEEEIDIALVKRFLTLEEYLEKHIKACVSQPLDKDYLMELEGLYCLLQRRCDDRSTRRYERTTKTTRHSCFRKLSFQDCRTDRRQHQPSKRKPRPPKGRINHHKEVRKFRRLQKRFKVFSLR</sequence>
<reference evidence="3" key="2">
    <citation type="journal article" date="2021" name="Genome Biol. Evol.">
        <title>Developing a high-quality reference genome for a parasitic bivalve with doubly uniparental inheritance (Bivalvia: Unionida).</title>
        <authorList>
            <person name="Smith C.H."/>
        </authorList>
    </citation>
    <scope>NUCLEOTIDE SEQUENCE</scope>
    <source>
        <strain evidence="3">CHS0354</strain>
        <tissue evidence="3">Mantle</tissue>
    </source>
</reference>
<dbReference type="PROSITE" id="PS50181">
    <property type="entry name" value="FBOX"/>
    <property type="match status" value="1"/>
</dbReference>
<feature type="compositionally biased region" description="Basic residues" evidence="1">
    <location>
        <begin position="315"/>
        <end position="331"/>
    </location>
</feature>
<dbReference type="Proteomes" id="UP001195483">
    <property type="component" value="Unassembled WGS sequence"/>
</dbReference>
<dbReference type="Pfam" id="PF12937">
    <property type="entry name" value="F-box-like"/>
    <property type="match status" value="1"/>
</dbReference>
<dbReference type="SUPFAM" id="SSF81383">
    <property type="entry name" value="F-box domain"/>
    <property type="match status" value="1"/>
</dbReference>
<accession>A0AAE0WE66</accession>
<name>A0AAE0WE66_9BIVA</name>
<protein>
    <recommendedName>
        <fullName evidence="2">F-box domain-containing protein</fullName>
    </recommendedName>
</protein>
<reference evidence="3" key="1">
    <citation type="journal article" date="2021" name="Genome Biol. Evol.">
        <title>A High-Quality Reference Genome for a Parasitic Bivalve with Doubly Uniparental Inheritance (Bivalvia: Unionida).</title>
        <authorList>
            <person name="Smith C.H."/>
        </authorList>
    </citation>
    <scope>NUCLEOTIDE SEQUENCE</scope>
    <source>
        <strain evidence="3">CHS0354</strain>
    </source>
</reference>
<comment type="caution">
    <text evidence="3">The sequence shown here is derived from an EMBL/GenBank/DDBJ whole genome shotgun (WGS) entry which is preliminary data.</text>
</comment>
<evidence type="ECO:0000313" key="3">
    <source>
        <dbReference type="EMBL" id="KAK3610307.1"/>
    </source>
</evidence>
<evidence type="ECO:0000313" key="4">
    <source>
        <dbReference type="Proteomes" id="UP001195483"/>
    </source>
</evidence>
<evidence type="ECO:0000259" key="2">
    <source>
        <dbReference type="PROSITE" id="PS50181"/>
    </source>
</evidence>
<reference evidence="3" key="3">
    <citation type="submission" date="2023-05" db="EMBL/GenBank/DDBJ databases">
        <authorList>
            <person name="Smith C.H."/>
        </authorList>
    </citation>
    <scope>NUCLEOTIDE SEQUENCE</scope>
    <source>
        <strain evidence="3">CHS0354</strain>
        <tissue evidence="3">Mantle</tissue>
    </source>
</reference>
<proteinExistence type="predicted"/>
<dbReference type="SMART" id="SM00256">
    <property type="entry name" value="FBOX"/>
    <property type="match status" value="1"/>
</dbReference>
<organism evidence="3 4">
    <name type="scientific">Potamilus streckersoni</name>
    <dbReference type="NCBI Taxonomy" id="2493646"/>
    <lineage>
        <taxon>Eukaryota</taxon>
        <taxon>Metazoa</taxon>
        <taxon>Spiralia</taxon>
        <taxon>Lophotrochozoa</taxon>
        <taxon>Mollusca</taxon>
        <taxon>Bivalvia</taxon>
        <taxon>Autobranchia</taxon>
        <taxon>Heteroconchia</taxon>
        <taxon>Palaeoheterodonta</taxon>
        <taxon>Unionida</taxon>
        <taxon>Unionoidea</taxon>
        <taxon>Unionidae</taxon>
        <taxon>Ambleminae</taxon>
        <taxon>Lampsilini</taxon>
        <taxon>Potamilus</taxon>
    </lineage>
</organism>
<dbReference type="EMBL" id="JAEAOA010001777">
    <property type="protein sequence ID" value="KAK3610307.1"/>
    <property type="molecule type" value="Genomic_DNA"/>
</dbReference>
<dbReference type="InterPro" id="IPR036047">
    <property type="entry name" value="F-box-like_dom_sf"/>
</dbReference>
<dbReference type="AlphaFoldDB" id="A0AAE0WE66"/>
<gene>
    <name evidence="3" type="ORF">CHS0354_029773</name>
</gene>
<evidence type="ECO:0000256" key="1">
    <source>
        <dbReference type="SAM" id="MobiDB-lite"/>
    </source>
</evidence>
<keyword evidence="4" id="KW-1185">Reference proteome</keyword>
<dbReference type="InterPro" id="IPR032675">
    <property type="entry name" value="LRR_dom_sf"/>
</dbReference>
<feature type="region of interest" description="Disordered" evidence="1">
    <location>
        <begin position="309"/>
        <end position="331"/>
    </location>
</feature>